<evidence type="ECO:0000259" key="1">
    <source>
        <dbReference type="Pfam" id="PF12867"/>
    </source>
</evidence>
<evidence type="ECO:0000313" key="3">
    <source>
        <dbReference type="Proteomes" id="UP000483286"/>
    </source>
</evidence>
<dbReference type="Pfam" id="PF12867">
    <property type="entry name" value="DinB_2"/>
    <property type="match status" value="1"/>
</dbReference>
<keyword evidence="2" id="KW-0378">Hydrolase</keyword>
<dbReference type="AlphaFoldDB" id="A0A7C9MS92"/>
<dbReference type="Proteomes" id="UP000483286">
    <property type="component" value="Unassembled WGS sequence"/>
</dbReference>
<protein>
    <submittedName>
        <fullName evidence="2">Putative metal-dependent hydrolase</fullName>
    </submittedName>
</protein>
<organism evidence="2 3">
    <name type="scientific">Deinococcus arboris</name>
    <dbReference type="NCBI Taxonomy" id="2682977"/>
    <lineage>
        <taxon>Bacteria</taxon>
        <taxon>Thermotogati</taxon>
        <taxon>Deinococcota</taxon>
        <taxon>Deinococci</taxon>
        <taxon>Deinococcales</taxon>
        <taxon>Deinococcaceae</taxon>
        <taxon>Deinococcus</taxon>
    </lineage>
</organism>
<dbReference type="Gene3D" id="1.20.120.450">
    <property type="entry name" value="dinb family like domain"/>
    <property type="match status" value="1"/>
</dbReference>
<evidence type="ECO:0000313" key="2">
    <source>
        <dbReference type="EMBL" id="MVN87864.1"/>
    </source>
</evidence>
<reference evidence="2 3" key="1">
    <citation type="submission" date="2019-12" db="EMBL/GenBank/DDBJ databases">
        <title>Deinococcus sp. HMF7620 Genome sequencing and assembly.</title>
        <authorList>
            <person name="Kang H."/>
            <person name="Kim H."/>
            <person name="Joh K."/>
        </authorList>
    </citation>
    <scope>NUCLEOTIDE SEQUENCE [LARGE SCALE GENOMIC DNA]</scope>
    <source>
        <strain evidence="2 3">HMF7620</strain>
    </source>
</reference>
<proteinExistence type="predicted"/>
<feature type="domain" description="DinB-like" evidence="1">
    <location>
        <begin position="31"/>
        <end position="167"/>
    </location>
</feature>
<comment type="caution">
    <text evidence="2">The sequence shown here is derived from an EMBL/GenBank/DDBJ whole genome shotgun (WGS) entry which is preliminary data.</text>
</comment>
<dbReference type="InterPro" id="IPR024775">
    <property type="entry name" value="DinB-like"/>
</dbReference>
<dbReference type="RefSeq" id="WP_157459903.1">
    <property type="nucleotide sequence ID" value="NZ_WQLB01000019.1"/>
</dbReference>
<keyword evidence="3" id="KW-1185">Reference proteome</keyword>
<dbReference type="EMBL" id="WQLB01000019">
    <property type="protein sequence ID" value="MVN87864.1"/>
    <property type="molecule type" value="Genomic_DNA"/>
</dbReference>
<dbReference type="GO" id="GO:0016787">
    <property type="term" value="F:hydrolase activity"/>
    <property type="evidence" value="ECO:0007669"/>
    <property type="project" value="UniProtKB-KW"/>
</dbReference>
<accession>A0A7C9MS92</accession>
<dbReference type="SUPFAM" id="SSF109854">
    <property type="entry name" value="DinB/YfiT-like putative metalloenzymes"/>
    <property type="match status" value="1"/>
</dbReference>
<dbReference type="NCBIfam" id="NF009807">
    <property type="entry name" value="PRK13291.1"/>
    <property type="match status" value="1"/>
</dbReference>
<dbReference type="InterPro" id="IPR034660">
    <property type="entry name" value="DinB/YfiT-like"/>
</dbReference>
<gene>
    <name evidence="2" type="ORF">GO986_13970</name>
</gene>
<sequence>MTDLRYPIGPMPTPLTLTAEERGAATAQIAELPGLLSAAVEGLTEAQLNSPYREGGWTVRQVVHHVAESHMNAFIRLKLALTEDNPVIKPYEEALWAELPDTQLSPEVSLTLISSLHVRLGLLFGALDQGGPEWGRLWTHPAQERTYTVDTLLAMYAWHGRHHVAHITGLRESQG</sequence>
<name>A0A7C9MS92_9DEIO</name>